<protein>
    <submittedName>
        <fullName evidence="3">Uncharacterized protein</fullName>
    </submittedName>
</protein>
<dbReference type="Pfam" id="PF20479">
    <property type="entry name" value="TMEM128"/>
    <property type="match status" value="1"/>
</dbReference>
<dbReference type="PANTHER" id="PTHR31134">
    <property type="entry name" value="TRANSMEMBRANE PROTEIN 128"/>
    <property type="match status" value="1"/>
</dbReference>
<reference evidence="3 4" key="1">
    <citation type="submission" date="2019-12" db="EMBL/GenBank/DDBJ databases">
        <authorList>
            <person name="Alioto T."/>
            <person name="Alioto T."/>
            <person name="Gomez Garrido J."/>
        </authorList>
    </citation>
    <scope>NUCLEOTIDE SEQUENCE [LARGE SCALE GENOMIC DNA]</scope>
</reference>
<dbReference type="PANTHER" id="PTHR31134:SF1">
    <property type="entry name" value="TRANSMEMBRANE PROTEIN 128"/>
    <property type="match status" value="1"/>
</dbReference>
<sequence>MSGGTPVGCKSMRQRHSQGYASSGDDLEDDACSRPMSQPLSLPRTRTWVEILENFLWIASAVFIVYYGDRNSNLIYLLLHDDRIRRFSFALWPIWSFLTLPLVFTLFMAYMVIVPYLVLGTFKPRTDLLRTD</sequence>
<dbReference type="InterPro" id="IPR033579">
    <property type="entry name" value="TMEM128"/>
</dbReference>
<keyword evidence="2" id="KW-1133">Transmembrane helix</keyword>
<dbReference type="Proteomes" id="UP000594638">
    <property type="component" value="Unassembled WGS sequence"/>
</dbReference>
<evidence type="ECO:0000256" key="1">
    <source>
        <dbReference type="SAM" id="MobiDB-lite"/>
    </source>
</evidence>
<evidence type="ECO:0000256" key="2">
    <source>
        <dbReference type="SAM" id="Phobius"/>
    </source>
</evidence>
<gene>
    <name evidence="3" type="ORF">OLEA9_A057155</name>
</gene>
<dbReference type="Gramene" id="OE9A057155T4">
    <property type="protein sequence ID" value="OE9A057155C4"/>
    <property type="gene ID" value="OE9A057155"/>
</dbReference>
<proteinExistence type="predicted"/>
<keyword evidence="2" id="KW-0472">Membrane</keyword>
<organism evidence="3 4">
    <name type="scientific">Olea europaea subsp. europaea</name>
    <dbReference type="NCBI Taxonomy" id="158383"/>
    <lineage>
        <taxon>Eukaryota</taxon>
        <taxon>Viridiplantae</taxon>
        <taxon>Streptophyta</taxon>
        <taxon>Embryophyta</taxon>
        <taxon>Tracheophyta</taxon>
        <taxon>Spermatophyta</taxon>
        <taxon>Magnoliopsida</taxon>
        <taxon>eudicotyledons</taxon>
        <taxon>Gunneridae</taxon>
        <taxon>Pentapetalae</taxon>
        <taxon>asterids</taxon>
        <taxon>lamiids</taxon>
        <taxon>Lamiales</taxon>
        <taxon>Oleaceae</taxon>
        <taxon>Oleeae</taxon>
        <taxon>Olea</taxon>
    </lineage>
</organism>
<keyword evidence="2" id="KW-0812">Transmembrane</keyword>
<dbReference type="OrthoDB" id="880587at2759"/>
<accession>A0A8S0TR24</accession>
<evidence type="ECO:0000313" key="4">
    <source>
        <dbReference type="Proteomes" id="UP000594638"/>
    </source>
</evidence>
<keyword evidence="4" id="KW-1185">Reference proteome</keyword>
<evidence type="ECO:0000313" key="3">
    <source>
        <dbReference type="EMBL" id="CAA3007827.1"/>
    </source>
</evidence>
<feature type="transmembrane region" description="Helical" evidence="2">
    <location>
        <begin position="51"/>
        <end position="68"/>
    </location>
</feature>
<dbReference type="AlphaFoldDB" id="A0A8S0TR24"/>
<comment type="caution">
    <text evidence="3">The sequence shown here is derived from an EMBL/GenBank/DDBJ whole genome shotgun (WGS) entry which is preliminary data.</text>
</comment>
<feature type="region of interest" description="Disordered" evidence="1">
    <location>
        <begin position="1"/>
        <end position="40"/>
    </location>
</feature>
<dbReference type="EMBL" id="CACTIH010007285">
    <property type="protein sequence ID" value="CAA3007827.1"/>
    <property type="molecule type" value="Genomic_DNA"/>
</dbReference>
<feature type="transmembrane region" description="Helical" evidence="2">
    <location>
        <begin position="89"/>
        <end position="118"/>
    </location>
</feature>
<name>A0A8S0TR24_OLEEU</name>